<dbReference type="InterPro" id="IPR000086">
    <property type="entry name" value="NUDIX_hydrolase_dom"/>
</dbReference>
<dbReference type="EMBL" id="CP130612">
    <property type="protein sequence ID" value="WKW12786.1"/>
    <property type="molecule type" value="Genomic_DNA"/>
</dbReference>
<dbReference type="InterPro" id="IPR015797">
    <property type="entry name" value="NUDIX_hydrolase-like_dom_sf"/>
</dbReference>
<dbReference type="KEGG" id="pspc:Strain318_002095"/>
<accession>A0AA49JVK0</accession>
<dbReference type="SUPFAM" id="SSF55811">
    <property type="entry name" value="Nudix"/>
    <property type="match status" value="1"/>
</dbReference>
<dbReference type="PROSITE" id="PS00893">
    <property type="entry name" value="NUDIX_BOX"/>
    <property type="match status" value="1"/>
</dbReference>
<dbReference type="Gene3D" id="3.90.79.10">
    <property type="entry name" value="Nucleoside Triphosphate Pyrophosphohydrolase"/>
    <property type="match status" value="1"/>
</dbReference>
<dbReference type="RefSeq" id="WP_367885662.1">
    <property type="nucleotide sequence ID" value="NZ_CP130612.1"/>
</dbReference>
<keyword evidence="1" id="KW-0378">Hydrolase</keyword>
<feature type="domain" description="Nudix hydrolase" evidence="2">
    <location>
        <begin position="3"/>
        <end position="136"/>
    </location>
</feature>
<dbReference type="AlphaFoldDB" id="A0AA49JVK0"/>
<accession>A0AA49K1V6</accession>
<proteinExistence type="predicted"/>
<dbReference type="InterPro" id="IPR020084">
    <property type="entry name" value="NUDIX_hydrolase_CS"/>
</dbReference>
<evidence type="ECO:0000313" key="3">
    <source>
        <dbReference type="EMBL" id="WKW12786.1"/>
    </source>
</evidence>
<protein>
    <submittedName>
        <fullName evidence="3">NUDIX domain-containing protein</fullName>
    </submittedName>
</protein>
<evidence type="ECO:0000259" key="2">
    <source>
        <dbReference type="PROSITE" id="PS51462"/>
    </source>
</evidence>
<sequence>MNIEVRVIDVVAFRPVERGWQALALRRRAGTRCAGSWEMVHGKVMEGETLPDAAVRELFEETGLKPERLLSVTMHPFYLVPQGSVQLAAVFAAIVPPDAPIVRGEEHDKHAWLTISQARRRYSWPHERRHLDDAYALLRTPEVHDVLTVALS</sequence>
<organism evidence="3">
    <name type="scientific">Pseudogemmatithrix spongiicola</name>
    <dbReference type="NCBI Taxonomy" id="3062599"/>
    <lineage>
        <taxon>Bacteria</taxon>
        <taxon>Pseudomonadati</taxon>
        <taxon>Gemmatimonadota</taxon>
        <taxon>Gemmatimonadia</taxon>
        <taxon>Gemmatimonadales</taxon>
        <taxon>Gemmatimonadaceae</taxon>
        <taxon>Pseudogemmatithrix</taxon>
    </lineage>
</organism>
<dbReference type="EMBL" id="CP130613">
    <property type="protein sequence ID" value="WKW15693.1"/>
    <property type="molecule type" value="Genomic_DNA"/>
</dbReference>
<dbReference type="GO" id="GO:0016787">
    <property type="term" value="F:hydrolase activity"/>
    <property type="evidence" value="ECO:0007669"/>
    <property type="project" value="UniProtKB-KW"/>
</dbReference>
<evidence type="ECO:0000313" key="5">
    <source>
        <dbReference type="Proteomes" id="UP001229955"/>
    </source>
</evidence>
<name>A0AA49JVK0_9BACT</name>
<reference evidence="3" key="1">
    <citation type="submission" date="2023-07" db="EMBL/GenBank/DDBJ databases">
        <authorList>
            <person name="Haufschild T."/>
            <person name="Kallscheuer N."/>
            <person name="Hammer J."/>
            <person name="Kohn T."/>
            <person name="Kabuu M."/>
            <person name="Jogler M."/>
            <person name="Wohfarth N."/>
            <person name="Heuer A."/>
            <person name="Rohde M."/>
            <person name="van Teeseling M.C.F."/>
            <person name="Jogler C."/>
        </authorList>
    </citation>
    <scope>NUCLEOTIDE SEQUENCE</scope>
    <source>
        <strain evidence="3">Strain 138</strain>
        <strain evidence="4">Strain 318</strain>
    </source>
</reference>
<dbReference type="PROSITE" id="PS51462">
    <property type="entry name" value="NUDIX"/>
    <property type="match status" value="1"/>
</dbReference>
<gene>
    <name evidence="3" type="ORF">Strain138_002096</name>
    <name evidence="4" type="ORF">Strain318_002095</name>
</gene>
<dbReference type="Proteomes" id="UP001229955">
    <property type="component" value="Chromosome"/>
</dbReference>
<dbReference type="Pfam" id="PF00293">
    <property type="entry name" value="NUDIX"/>
    <property type="match status" value="1"/>
</dbReference>
<evidence type="ECO:0000313" key="4">
    <source>
        <dbReference type="EMBL" id="WKW15693.1"/>
    </source>
</evidence>
<keyword evidence="5" id="KW-1185">Reference proteome</keyword>
<dbReference type="PANTHER" id="PTHR43736">
    <property type="entry name" value="ADP-RIBOSE PYROPHOSPHATASE"/>
    <property type="match status" value="1"/>
</dbReference>
<dbReference type="PANTHER" id="PTHR43736:SF1">
    <property type="entry name" value="DIHYDRONEOPTERIN TRIPHOSPHATE DIPHOSPHATASE"/>
    <property type="match status" value="1"/>
</dbReference>
<evidence type="ECO:0000256" key="1">
    <source>
        <dbReference type="ARBA" id="ARBA00022801"/>
    </source>
</evidence>